<name>A0A2A2HQ19_9EURY</name>
<sequence>MQVIKKGKVGEEPLEVAILDINTEPRDSFELIRIDASRGKVNCHYYRVEKADKGVIMVGGIGGDFDTPAEGLYPRLCADLKESGISSLRVSFRYPTDLTEAVVDVLIGLEFLKAEDIRVFGLIGHSFGGAVVVQAAFNEESVKTVVTLATQSYGISPISLLPESTSVLLIHGEADETLPPSSSVYAYNLAHEPKKIKTYENAGHGLKEVSDKVYGEVRDWIIENLR</sequence>
<dbReference type="EMBL" id="LMVP01000518">
    <property type="protein sequence ID" value="PAV11408.1"/>
    <property type="molecule type" value="Genomic_DNA"/>
</dbReference>
<gene>
    <name evidence="2" type="ORF">ASJ81_10755</name>
</gene>
<dbReference type="GO" id="GO:0016787">
    <property type="term" value="F:hydrolase activity"/>
    <property type="evidence" value="ECO:0007669"/>
    <property type="project" value="InterPro"/>
</dbReference>
<accession>A0A2A2HQ19</accession>
<evidence type="ECO:0000259" key="1">
    <source>
        <dbReference type="Pfam" id="PF01738"/>
    </source>
</evidence>
<dbReference type="Proteomes" id="UP000218164">
    <property type="component" value="Unassembled WGS sequence"/>
</dbReference>
<dbReference type="RefSeq" id="WP_141241802.1">
    <property type="nucleotide sequence ID" value="NZ_LMVP01000518.1"/>
</dbReference>
<evidence type="ECO:0000313" key="3">
    <source>
        <dbReference type="Proteomes" id="UP000218164"/>
    </source>
</evidence>
<keyword evidence="3" id="KW-1185">Reference proteome</keyword>
<protein>
    <recommendedName>
        <fullName evidence="1">Dienelactone hydrolase domain-containing protein</fullName>
    </recommendedName>
</protein>
<proteinExistence type="predicted"/>
<reference evidence="2 3" key="1">
    <citation type="journal article" date="2017" name="BMC Genomics">
        <title>Genomic analysis of methanogenic archaea reveals a shift towards energy conservation.</title>
        <authorList>
            <person name="Gilmore S.P."/>
            <person name="Henske J.K."/>
            <person name="Sexton J.A."/>
            <person name="Solomon K.V."/>
            <person name="Seppala S."/>
            <person name="Yoo J.I."/>
            <person name="Huyett L.M."/>
            <person name="Pressman A."/>
            <person name="Cogan J.Z."/>
            <person name="Kivenson V."/>
            <person name="Peng X."/>
            <person name="Tan Y."/>
            <person name="Valentine D.L."/>
            <person name="O'Malley M.A."/>
        </authorList>
    </citation>
    <scope>NUCLEOTIDE SEQUENCE [LARGE SCALE GENOMIC DNA]</scope>
    <source>
        <strain evidence="2 3">MC-15</strain>
    </source>
</reference>
<dbReference type="Gene3D" id="3.40.50.1820">
    <property type="entry name" value="alpha/beta hydrolase"/>
    <property type="match status" value="1"/>
</dbReference>
<comment type="caution">
    <text evidence="2">The sequence shown here is derived from an EMBL/GenBank/DDBJ whole genome shotgun (WGS) entry which is preliminary data.</text>
</comment>
<dbReference type="Pfam" id="PF01738">
    <property type="entry name" value="DLH"/>
    <property type="match status" value="1"/>
</dbReference>
<organism evidence="2 3">
    <name type="scientific">Methanosarcina spelaei</name>
    <dbReference type="NCBI Taxonomy" id="1036679"/>
    <lineage>
        <taxon>Archaea</taxon>
        <taxon>Methanobacteriati</taxon>
        <taxon>Methanobacteriota</taxon>
        <taxon>Stenosarchaea group</taxon>
        <taxon>Methanomicrobia</taxon>
        <taxon>Methanosarcinales</taxon>
        <taxon>Methanosarcinaceae</taxon>
        <taxon>Methanosarcina</taxon>
    </lineage>
</organism>
<feature type="domain" description="Dienelactone hydrolase" evidence="1">
    <location>
        <begin position="110"/>
        <end position="214"/>
    </location>
</feature>
<dbReference type="InterPro" id="IPR002925">
    <property type="entry name" value="Dienelactn_hydro"/>
</dbReference>
<dbReference type="AlphaFoldDB" id="A0A2A2HQ19"/>
<dbReference type="InterPro" id="IPR029058">
    <property type="entry name" value="AB_hydrolase_fold"/>
</dbReference>
<evidence type="ECO:0000313" key="2">
    <source>
        <dbReference type="EMBL" id="PAV11408.1"/>
    </source>
</evidence>
<dbReference type="OrthoDB" id="107233at2157"/>
<dbReference type="SUPFAM" id="SSF53474">
    <property type="entry name" value="alpha/beta-Hydrolases"/>
    <property type="match status" value="1"/>
</dbReference>